<gene>
    <name evidence="2" type="ORF">QYE77_11500</name>
</gene>
<comment type="caution">
    <text evidence="2">The sequence shown here is derived from an EMBL/GenBank/DDBJ whole genome shotgun (WGS) entry which is preliminary data.</text>
</comment>
<dbReference type="Gene3D" id="3.60.21.10">
    <property type="match status" value="1"/>
</dbReference>
<dbReference type="InterPro" id="IPR029052">
    <property type="entry name" value="Metallo-depent_PP-like"/>
</dbReference>
<accession>A0ABU3NPX3</accession>
<dbReference type="EMBL" id="JAUHMF010000002">
    <property type="protein sequence ID" value="MDT8898888.1"/>
    <property type="molecule type" value="Genomic_DNA"/>
</dbReference>
<name>A0ABU3NPX3_9CHLR</name>
<evidence type="ECO:0000313" key="3">
    <source>
        <dbReference type="Proteomes" id="UP001254165"/>
    </source>
</evidence>
<proteinExistence type="predicted"/>
<evidence type="ECO:0000313" key="2">
    <source>
        <dbReference type="EMBL" id="MDT8898888.1"/>
    </source>
</evidence>
<dbReference type="RefSeq" id="WP_315625555.1">
    <property type="nucleotide sequence ID" value="NZ_JAUHMF010000002.1"/>
</dbReference>
<evidence type="ECO:0000259" key="1">
    <source>
        <dbReference type="Pfam" id="PF00149"/>
    </source>
</evidence>
<protein>
    <recommendedName>
        <fullName evidence="1">Calcineurin-like phosphoesterase domain-containing protein</fullName>
    </recommendedName>
</protein>
<keyword evidence="3" id="KW-1185">Reference proteome</keyword>
<dbReference type="InterPro" id="IPR004843">
    <property type="entry name" value="Calcineurin-like_PHP"/>
</dbReference>
<dbReference type="Pfam" id="PF00149">
    <property type="entry name" value="Metallophos"/>
    <property type="match status" value="1"/>
</dbReference>
<reference evidence="2 3" key="1">
    <citation type="submission" date="2023-07" db="EMBL/GenBank/DDBJ databases">
        <title>Novel species of Thermanaerothrix with wide hydrolytic capabilities.</title>
        <authorList>
            <person name="Zayulina K.S."/>
            <person name="Podosokorskaya O.A."/>
            <person name="Elcheninov A.G."/>
        </authorList>
    </citation>
    <scope>NUCLEOTIDE SEQUENCE [LARGE SCALE GENOMIC DNA]</scope>
    <source>
        <strain evidence="2 3">4228-RoL</strain>
    </source>
</reference>
<dbReference type="Proteomes" id="UP001254165">
    <property type="component" value="Unassembled WGS sequence"/>
</dbReference>
<dbReference type="SUPFAM" id="SSF56300">
    <property type="entry name" value="Metallo-dependent phosphatases"/>
    <property type="match status" value="1"/>
</dbReference>
<feature type="domain" description="Calcineurin-like phosphoesterase" evidence="1">
    <location>
        <begin position="1"/>
        <end position="181"/>
    </location>
</feature>
<organism evidence="2 3">
    <name type="scientific">Thermanaerothrix solaris</name>
    <dbReference type="NCBI Taxonomy" id="3058434"/>
    <lineage>
        <taxon>Bacteria</taxon>
        <taxon>Bacillati</taxon>
        <taxon>Chloroflexota</taxon>
        <taxon>Anaerolineae</taxon>
        <taxon>Anaerolineales</taxon>
        <taxon>Anaerolineaceae</taxon>
        <taxon>Thermanaerothrix</taxon>
    </lineage>
</organism>
<sequence>MNILAVSDVELGFIYDANIVNRFRHIDLVISCGDLPHYYLEFIISMLDRPLYYVEGNHVDKVELGTGRDPHAPWGAVNLHRRVVRTPEGLLLAGVEGCLQYNYGPHQYSQAEMWLMVLGLVPRLLLNHLFYGRYLDIFVSHAPPWKIHDLDDRPHRGIKAFRWLIETFQPAYHLHGHVHVYRNDIPTITRVGKTIVMNTYGYREIVYEVPESRPAFWPRRKAREVMRERNFPSG</sequence>